<dbReference type="InterPro" id="IPR033126">
    <property type="entry name" value="Glyco_hydro_9_Asp/Glu_AS"/>
</dbReference>
<evidence type="ECO:0000256" key="5">
    <source>
        <dbReference type="RuleBase" id="RU361166"/>
    </source>
</evidence>
<evidence type="ECO:0000313" key="7">
    <source>
        <dbReference type="EMBL" id="MDE1358861.1"/>
    </source>
</evidence>
<comment type="caution">
    <text evidence="7">The sequence shown here is derived from an EMBL/GenBank/DDBJ whole genome shotgun (WGS) entry which is preliminary data.</text>
</comment>
<keyword evidence="3 5" id="KW-0378">Hydrolase</keyword>
<dbReference type="EMBL" id="JAKNAP010000096">
    <property type="protein sequence ID" value="MDE1358861.1"/>
    <property type="molecule type" value="Genomic_DNA"/>
</dbReference>
<evidence type="ECO:0000259" key="6">
    <source>
        <dbReference type="Pfam" id="PF00759"/>
    </source>
</evidence>
<dbReference type="GO" id="GO:0008810">
    <property type="term" value="F:cellulase activity"/>
    <property type="evidence" value="ECO:0007669"/>
    <property type="project" value="UniProtKB-EC"/>
</dbReference>
<dbReference type="Proteomes" id="UP001140973">
    <property type="component" value="Unassembled WGS sequence"/>
</dbReference>
<evidence type="ECO:0000256" key="4">
    <source>
        <dbReference type="PROSITE-ProRule" id="PRU10060"/>
    </source>
</evidence>
<dbReference type="Gene3D" id="1.50.10.10">
    <property type="match status" value="1"/>
</dbReference>
<dbReference type="InterPro" id="IPR012341">
    <property type="entry name" value="6hp_glycosidase-like_sf"/>
</dbReference>
<dbReference type="PROSITE" id="PS00698">
    <property type="entry name" value="GH9_3"/>
    <property type="match status" value="1"/>
</dbReference>
<evidence type="ECO:0000256" key="1">
    <source>
        <dbReference type="ARBA" id="ARBA00023277"/>
    </source>
</evidence>
<dbReference type="InterPro" id="IPR018221">
    <property type="entry name" value="Glyco_hydro_9_His_AS"/>
</dbReference>
<dbReference type="Pfam" id="PF00759">
    <property type="entry name" value="Glyco_hydro_9"/>
    <property type="match status" value="1"/>
</dbReference>
<keyword evidence="2 3" id="KW-0624">Polysaccharide degradation</keyword>
<evidence type="ECO:0000256" key="2">
    <source>
        <dbReference type="ARBA" id="ARBA00023326"/>
    </source>
</evidence>
<dbReference type="PROSITE" id="PS00592">
    <property type="entry name" value="GH9_2"/>
    <property type="match status" value="1"/>
</dbReference>
<feature type="active site" evidence="3">
    <location>
        <position position="27"/>
    </location>
</feature>
<protein>
    <recommendedName>
        <fullName evidence="5">Endoglucanase</fullName>
        <ecNumber evidence="5">3.2.1.4</ecNumber>
    </recommendedName>
</protein>
<dbReference type="EC" id="3.2.1.4" evidence="5"/>
<proteinExistence type="inferred from homology"/>
<sequence>MDYVLGRNALDQSYVSGYGSRPLLNPHHRFWAHAADSESPVVTPGVMSGGPNSINFSDPVAASMKGKCIGQTCWKDDIGAWTLNEITINWNAPFFWATSFLDETVQ</sequence>
<feature type="active site" evidence="4">
    <location>
        <position position="76"/>
    </location>
</feature>
<gene>
    <name evidence="7" type="ORF">L9W73_16380</name>
</gene>
<evidence type="ECO:0000256" key="3">
    <source>
        <dbReference type="PROSITE-ProRule" id="PRU10059"/>
    </source>
</evidence>
<dbReference type="GO" id="GO:0030245">
    <property type="term" value="P:cellulose catabolic process"/>
    <property type="evidence" value="ECO:0007669"/>
    <property type="project" value="UniProtKB-KW"/>
</dbReference>
<feature type="active site" evidence="4">
    <location>
        <position position="85"/>
    </location>
</feature>
<dbReference type="InterPro" id="IPR001701">
    <property type="entry name" value="Glyco_hydro_9"/>
</dbReference>
<keyword evidence="3 5" id="KW-0326">Glycosidase</keyword>
<accession>A0A9X4FPI5</accession>
<dbReference type="InterPro" id="IPR008928">
    <property type="entry name" value="6-hairpin_glycosidase_sf"/>
</dbReference>
<comment type="catalytic activity">
    <reaction evidence="5">
        <text>Endohydrolysis of (1-&gt;4)-beta-D-glucosidic linkages in cellulose, lichenin and cereal beta-D-glucans.</text>
        <dbReference type="EC" id="3.2.1.4"/>
    </reaction>
</comment>
<dbReference type="AlphaFoldDB" id="A0A9X4FPI5"/>
<reference evidence="7" key="1">
    <citation type="submission" date="2022-02" db="EMBL/GenBank/DDBJ databases">
        <title>Emergence and expansion in Europe of a Vibrio aestuarianus clonal complex pathogenic for oysters.</title>
        <authorList>
            <person name="Mesnil A."/>
            <person name="Travers M.-A."/>
        </authorList>
    </citation>
    <scope>NUCLEOTIDE SEQUENCE</scope>
    <source>
        <strain evidence="7">151-ITT-15-cp-1</strain>
    </source>
</reference>
<comment type="similarity">
    <text evidence="3 5">Belongs to the glycosyl hydrolase 9 (cellulase E) family.</text>
</comment>
<keyword evidence="5" id="KW-0136">Cellulose degradation</keyword>
<dbReference type="SUPFAM" id="SSF48208">
    <property type="entry name" value="Six-hairpin glycosidases"/>
    <property type="match status" value="1"/>
</dbReference>
<feature type="domain" description="Glycoside hydrolase family 9" evidence="6">
    <location>
        <begin position="1"/>
        <end position="97"/>
    </location>
</feature>
<name>A0A9X4FPI5_9VIBR</name>
<organism evidence="7 8">
    <name type="scientific">Vibrio aestuarianus</name>
    <dbReference type="NCBI Taxonomy" id="28171"/>
    <lineage>
        <taxon>Bacteria</taxon>
        <taxon>Pseudomonadati</taxon>
        <taxon>Pseudomonadota</taxon>
        <taxon>Gammaproteobacteria</taxon>
        <taxon>Vibrionales</taxon>
        <taxon>Vibrionaceae</taxon>
        <taxon>Vibrio</taxon>
    </lineage>
</organism>
<evidence type="ECO:0000313" key="8">
    <source>
        <dbReference type="Proteomes" id="UP001140973"/>
    </source>
</evidence>
<keyword evidence="1 3" id="KW-0119">Carbohydrate metabolism</keyword>